<evidence type="ECO:0000313" key="9">
    <source>
        <dbReference type="Proteomes" id="UP001489004"/>
    </source>
</evidence>
<dbReference type="GO" id="GO:0010181">
    <property type="term" value="F:FMN binding"/>
    <property type="evidence" value="ECO:0007669"/>
    <property type="project" value="TreeGrafter"/>
</dbReference>
<keyword evidence="3" id="KW-1015">Disulfide bond</keyword>
<dbReference type="InterPro" id="IPR013892">
    <property type="entry name" value="Cyt_c_biogenesis_Cmc1-like"/>
</dbReference>
<dbReference type="SUPFAM" id="SSF52507">
    <property type="entry name" value="Homo-oligomeric flavin-containing Cys decarboxylases, HFCD"/>
    <property type="match status" value="1"/>
</dbReference>
<evidence type="ECO:0000256" key="3">
    <source>
        <dbReference type="ARBA" id="ARBA00023157"/>
    </source>
</evidence>
<dbReference type="GO" id="GO:0015937">
    <property type="term" value="P:coenzyme A biosynthetic process"/>
    <property type="evidence" value="ECO:0007669"/>
    <property type="project" value="UniProtKB-KW"/>
</dbReference>
<evidence type="ECO:0000256" key="1">
    <source>
        <dbReference type="ARBA" id="ARBA00007347"/>
    </source>
</evidence>
<dbReference type="PANTHER" id="PTHR14359">
    <property type="entry name" value="HOMO-OLIGOMERIC FLAVIN CONTAINING CYS DECARBOXYLASE FAMILY"/>
    <property type="match status" value="1"/>
</dbReference>
<dbReference type="Pfam" id="PF02441">
    <property type="entry name" value="Flavoprotein"/>
    <property type="match status" value="1"/>
</dbReference>
<evidence type="ECO:0000256" key="5">
    <source>
        <dbReference type="ARBA" id="ARBA00060685"/>
    </source>
</evidence>
<name>A0AAW1P591_9CHLO</name>
<evidence type="ECO:0000259" key="7">
    <source>
        <dbReference type="Pfam" id="PF02441"/>
    </source>
</evidence>
<reference evidence="8 9" key="1">
    <citation type="journal article" date="2024" name="Nat. Commun.">
        <title>Phylogenomics reveals the evolutionary origins of lichenization in chlorophyte algae.</title>
        <authorList>
            <person name="Puginier C."/>
            <person name="Libourel C."/>
            <person name="Otte J."/>
            <person name="Skaloud P."/>
            <person name="Haon M."/>
            <person name="Grisel S."/>
            <person name="Petersen M."/>
            <person name="Berrin J.G."/>
            <person name="Delaux P.M."/>
            <person name="Dal Grande F."/>
            <person name="Keller J."/>
        </authorList>
    </citation>
    <scope>NUCLEOTIDE SEQUENCE [LARGE SCALE GENOMIC DNA]</scope>
    <source>
        <strain evidence="8 9">SAG 2043</strain>
    </source>
</reference>
<dbReference type="AlphaFoldDB" id="A0AAW1P591"/>
<proteinExistence type="inferred from homology"/>
<comment type="similarity">
    <text evidence="4">Belongs to the HFCD (homooligomeric flavin containing Cys decarboxylase) superfamily.</text>
</comment>
<dbReference type="Proteomes" id="UP001489004">
    <property type="component" value="Unassembled WGS sequence"/>
</dbReference>
<evidence type="ECO:0000256" key="6">
    <source>
        <dbReference type="ARBA" id="ARBA00066422"/>
    </source>
</evidence>
<accession>A0AAW1P591</accession>
<protein>
    <recommendedName>
        <fullName evidence="6">phosphopantothenoylcysteine decarboxylase</fullName>
        <ecNumber evidence="6">4.1.1.36</ecNumber>
    </recommendedName>
</protein>
<comment type="similarity">
    <text evidence="1">Belongs to the CMC family.</text>
</comment>
<dbReference type="PANTHER" id="PTHR14359:SF6">
    <property type="entry name" value="PHOSPHOPANTOTHENOYLCYSTEINE DECARBOXYLASE"/>
    <property type="match status" value="1"/>
</dbReference>
<dbReference type="Gene3D" id="3.40.50.1950">
    <property type="entry name" value="Flavin prenyltransferase-like"/>
    <property type="match status" value="1"/>
</dbReference>
<feature type="domain" description="Flavoprotein" evidence="7">
    <location>
        <begin position="96"/>
        <end position="271"/>
    </location>
</feature>
<dbReference type="EC" id="4.1.1.36" evidence="6"/>
<sequence length="276" mass="30593">MHPPLHVHKHPHCKELILALQKCHEDHPYAKFWGKCNQQKWDLDRCFREEKKINAALNRRQTQAAVLERLDSNAAPTVSQRQDSFNSPPAANRRPHVLLAVSGSVAAIKVPELALMLASFADVRTIATQAARHFLSDNDLPVAARPLHGDEEEWKAWRHIGDPVMHIELRRWADVMVIAPLSANTMAKLAHGLSDNLLTCVVRAWDFNKPLLVAPAMNTYMWESPFTTQHINVLTTLGVKVIPPVSKKLACGDVGGGAMASPEDIAAHIRAAVNLA</sequence>
<dbReference type="EMBL" id="JALJOR010000015">
    <property type="protein sequence ID" value="KAK9805539.1"/>
    <property type="molecule type" value="Genomic_DNA"/>
</dbReference>
<dbReference type="InterPro" id="IPR036551">
    <property type="entry name" value="Flavin_trans-like"/>
</dbReference>
<dbReference type="GO" id="GO:0071513">
    <property type="term" value="C:phosphopantothenoylcysteine decarboxylase complex"/>
    <property type="evidence" value="ECO:0007669"/>
    <property type="project" value="TreeGrafter"/>
</dbReference>
<dbReference type="Pfam" id="PF08583">
    <property type="entry name" value="Cmc1"/>
    <property type="match status" value="1"/>
</dbReference>
<evidence type="ECO:0000256" key="2">
    <source>
        <dbReference type="ARBA" id="ARBA00022993"/>
    </source>
</evidence>
<organism evidence="8 9">
    <name type="scientific">[Myrmecia] bisecta</name>
    <dbReference type="NCBI Taxonomy" id="41462"/>
    <lineage>
        <taxon>Eukaryota</taxon>
        <taxon>Viridiplantae</taxon>
        <taxon>Chlorophyta</taxon>
        <taxon>core chlorophytes</taxon>
        <taxon>Trebouxiophyceae</taxon>
        <taxon>Trebouxiales</taxon>
        <taxon>Trebouxiaceae</taxon>
        <taxon>Myrmecia</taxon>
    </lineage>
</organism>
<dbReference type="GO" id="GO:0004633">
    <property type="term" value="F:phosphopantothenoylcysteine decarboxylase activity"/>
    <property type="evidence" value="ECO:0007669"/>
    <property type="project" value="UniProtKB-EC"/>
</dbReference>
<comment type="caution">
    <text evidence="8">The sequence shown here is derived from an EMBL/GenBank/DDBJ whole genome shotgun (WGS) entry which is preliminary data.</text>
</comment>
<evidence type="ECO:0000256" key="4">
    <source>
        <dbReference type="ARBA" id="ARBA00038350"/>
    </source>
</evidence>
<evidence type="ECO:0000313" key="8">
    <source>
        <dbReference type="EMBL" id="KAK9805539.1"/>
    </source>
</evidence>
<gene>
    <name evidence="8" type="ORF">WJX72_003945</name>
</gene>
<dbReference type="PROSITE" id="PS51808">
    <property type="entry name" value="CHCH"/>
    <property type="match status" value="1"/>
</dbReference>
<dbReference type="InterPro" id="IPR003382">
    <property type="entry name" value="Flavoprotein"/>
</dbReference>
<keyword evidence="2" id="KW-0173">Coenzyme A biosynthesis</keyword>
<comment type="pathway">
    <text evidence="5">Cofactor biosynthesis; coenzyme A biosynthesis; CoA from (R)-pantothenate: step 3/5.</text>
</comment>
<keyword evidence="9" id="KW-1185">Reference proteome</keyword>